<evidence type="ECO:0000313" key="3">
    <source>
        <dbReference type="RefSeq" id="XP_014487616.1"/>
    </source>
</evidence>
<feature type="coiled-coil region" evidence="1">
    <location>
        <begin position="18"/>
        <end position="50"/>
    </location>
</feature>
<gene>
    <name evidence="3" type="primary">LOC106751269</name>
</gene>
<keyword evidence="1" id="KW-0175">Coiled coil</keyword>
<organism evidence="2 3">
    <name type="scientific">Dinoponera quadriceps</name>
    <name type="common">South American ant</name>
    <dbReference type="NCBI Taxonomy" id="609295"/>
    <lineage>
        <taxon>Eukaryota</taxon>
        <taxon>Metazoa</taxon>
        <taxon>Ecdysozoa</taxon>
        <taxon>Arthropoda</taxon>
        <taxon>Hexapoda</taxon>
        <taxon>Insecta</taxon>
        <taxon>Pterygota</taxon>
        <taxon>Neoptera</taxon>
        <taxon>Endopterygota</taxon>
        <taxon>Hymenoptera</taxon>
        <taxon>Apocrita</taxon>
        <taxon>Aculeata</taxon>
        <taxon>Formicoidea</taxon>
        <taxon>Formicidae</taxon>
        <taxon>Ponerinae</taxon>
        <taxon>Ponerini</taxon>
        <taxon>Dinoponera</taxon>
    </lineage>
</organism>
<dbReference type="KEGG" id="dqu:106751269"/>
<sequence length="78" mass="9190">MWRLLLNDISQGNVTSQLEKLEMTKDILEMMNLKLESENLELRLALERTNSDTPRLREKVNHLEIYMKLLKAEKSSDS</sequence>
<protein>
    <submittedName>
        <fullName evidence="3">Centrosomal protein of 290 kDa-like</fullName>
    </submittedName>
</protein>
<proteinExistence type="predicted"/>
<dbReference type="Proteomes" id="UP000515204">
    <property type="component" value="Unplaced"/>
</dbReference>
<accession>A0A6P3Y9A1</accession>
<keyword evidence="2" id="KW-1185">Reference proteome</keyword>
<dbReference type="GeneID" id="106751269"/>
<dbReference type="AlphaFoldDB" id="A0A6P3Y9A1"/>
<evidence type="ECO:0000256" key="1">
    <source>
        <dbReference type="SAM" id="Coils"/>
    </source>
</evidence>
<name>A0A6P3Y9A1_DINQU</name>
<dbReference type="RefSeq" id="XP_014487616.1">
    <property type="nucleotide sequence ID" value="XM_014632130.1"/>
</dbReference>
<dbReference type="OrthoDB" id="6351660at2759"/>
<evidence type="ECO:0000313" key="2">
    <source>
        <dbReference type="Proteomes" id="UP000515204"/>
    </source>
</evidence>
<reference evidence="3" key="1">
    <citation type="submission" date="2025-08" db="UniProtKB">
        <authorList>
            <consortium name="RefSeq"/>
        </authorList>
    </citation>
    <scope>IDENTIFICATION</scope>
</reference>